<reference evidence="2 3" key="1">
    <citation type="journal article" date="2019" name="Appl. Microbiol. Biotechnol.">
        <title>Genome sequence of Isaria javanica and comparative genome analysis insights into family S53 peptidase evolution in fungal entomopathogens.</title>
        <authorList>
            <person name="Lin R."/>
            <person name="Zhang X."/>
            <person name="Xin B."/>
            <person name="Zou M."/>
            <person name="Gao Y."/>
            <person name="Qin F."/>
            <person name="Hu Q."/>
            <person name="Xie B."/>
            <person name="Cheng X."/>
        </authorList>
    </citation>
    <scope>NUCLEOTIDE SEQUENCE [LARGE SCALE GENOMIC DNA]</scope>
    <source>
        <strain evidence="2 3">IJ1G</strain>
    </source>
</reference>
<sequence>MATSAPCNRAVTTDAAPGSAVLDSITHLNSEGTPTLYAGSHRLRGNEAGKDSDERNR</sequence>
<feature type="compositionally biased region" description="Basic and acidic residues" evidence="1">
    <location>
        <begin position="44"/>
        <end position="57"/>
    </location>
</feature>
<evidence type="ECO:0000313" key="3">
    <source>
        <dbReference type="Proteomes" id="UP000315783"/>
    </source>
</evidence>
<evidence type="ECO:0000256" key="1">
    <source>
        <dbReference type="SAM" id="MobiDB-lite"/>
    </source>
</evidence>
<gene>
    <name evidence="2" type="ORF">IF1G_04629</name>
</gene>
<dbReference type="AlphaFoldDB" id="A0A545V2V0"/>
<dbReference type="Proteomes" id="UP000315783">
    <property type="component" value="Unassembled WGS sequence"/>
</dbReference>
<organism evidence="2 3">
    <name type="scientific">Cordyceps javanica</name>
    <dbReference type="NCBI Taxonomy" id="43265"/>
    <lineage>
        <taxon>Eukaryota</taxon>
        <taxon>Fungi</taxon>
        <taxon>Dikarya</taxon>
        <taxon>Ascomycota</taxon>
        <taxon>Pezizomycotina</taxon>
        <taxon>Sordariomycetes</taxon>
        <taxon>Hypocreomycetidae</taxon>
        <taxon>Hypocreales</taxon>
        <taxon>Cordycipitaceae</taxon>
        <taxon>Cordyceps</taxon>
    </lineage>
</organism>
<proteinExistence type="predicted"/>
<protein>
    <submittedName>
        <fullName evidence="2">Uncharacterized protein</fullName>
    </submittedName>
</protein>
<evidence type="ECO:0000313" key="2">
    <source>
        <dbReference type="EMBL" id="TQV96046.1"/>
    </source>
</evidence>
<comment type="caution">
    <text evidence="2">The sequence shown here is derived from an EMBL/GenBank/DDBJ whole genome shotgun (WGS) entry which is preliminary data.</text>
</comment>
<keyword evidence="3" id="KW-1185">Reference proteome</keyword>
<feature type="region of interest" description="Disordered" evidence="1">
    <location>
        <begin position="30"/>
        <end position="57"/>
    </location>
</feature>
<accession>A0A545V2V0</accession>
<dbReference type="EMBL" id="SPUK01000006">
    <property type="protein sequence ID" value="TQV96046.1"/>
    <property type="molecule type" value="Genomic_DNA"/>
</dbReference>
<name>A0A545V2V0_9HYPO</name>